<dbReference type="GO" id="GO:0005524">
    <property type="term" value="F:ATP binding"/>
    <property type="evidence" value="ECO:0007669"/>
    <property type="project" value="UniProtKB-KW"/>
</dbReference>
<dbReference type="RefSeq" id="WP_350343127.1">
    <property type="nucleotide sequence ID" value="NZ_CP158367.1"/>
</dbReference>
<dbReference type="Pfam" id="PF00005">
    <property type="entry name" value="ABC_tran"/>
    <property type="match status" value="1"/>
</dbReference>
<dbReference type="AlphaFoldDB" id="A0AAU7VJU7"/>
<keyword evidence="1" id="KW-0547">Nucleotide-binding</keyword>
<keyword evidence="2 4" id="KW-0067">ATP-binding</keyword>
<dbReference type="SMART" id="SM00382">
    <property type="entry name" value="AAA"/>
    <property type="match status" value="1"/>
</dbReference>
<dbReference type="SUPFAM" id="SSF52540">
    <property type="entry name" value="P-loop containing nucleoside triphosphate hydrolases"/>
    <property type="match status" value="1"/>
</dbReference>
<dbReference type="PROSITE" id="PS50893">
    <property type="entry name" value="ABC_TRANSPORTER_2"/>
    <property type="match status" value="1"/>
</dbReference>
<organism evidence="4">
    <name type="scientific">Proteinivorax tanatarense</name>
    <dbReference type="NCBI Taxonomy" id="1260629"/>
    <lineage>
        <taxon>Bacteria</taxon>
        <taxon>Bacillati</taxon>
        <taxon>Bacillota</taxon>
        <taxon>Clostridia</taxon>
        <taxon>Eubacteriales</taxon>
        <taxon>Proteinivoracaceae</taxon>
        <taxon>Proteinivorax</taxon>
    </lineage>
</organism>
<feature type="domain" description="ABC transporter" evidence="3">
    <location>
        <begin position="2"/>
        <end position="204"/>
    </location>
</feature>
<reference evidence="4" key="1">
    <citation type="journal article" date="2013" name="Extremophiles">
        <title>Proteinivorax tanatarense gen. nov., sp. nov., an anaerobic, haloalkaliphilic, proteolytic bacterium isolated from a decaying algal bloom, and proposal of Proteinivoraceae fam. nov.</title>
        <authorList>
            <person name="Kevbrin V."/>
            <person name="Boltyanskaya Y."/>
            <person name="Zhilina T."/>
            <person name="Kolganova T."/>
            <person name="Lavrentjeva E."/>
            <person name="Kuznetsov B."/>
        </authorList>
    </citation>
    <scope>NUCLEOTIDE SEQUENCE</scope>
    <source>
        <strain evidence="4">Z-910T</strain>
    </source>
</reference>
<dbReference type="PROSITE" id="PS00211">
    <property type="entry name" value="ABC_TRANSPORTER_1"/>
    <property type="match status" value="1"/>
</dbReference>
<evidence type="ECO:0000259" key="3">
    <source>
        <dbReference type="PROSITE" id="PS50893"/>
    </source>
</evidence>
<gene>
    <name evidence="4" type="ORF">PRVXT_002407</name>
</gene>
<reference evidence="4" key="2">
    <citation type="submission" date="2024-06" db="EMBL/GenBank/DDBJ databases">
        <authorList>
            <person name="Petrova K.O."/>
            <person name="Toshchakov S.V."/>
            <person name="Boltjanskaja Y.V."/>
            <person name="Kevbrin V."/>
        </authorList>
    </citation>
    <scope>NUCLEOTIDE SEQUENCE</scope>
    <source>
        <strain evidence="4">Z-910T</strain>
    </source>
</reference>
<evidence type="ECO:0000256" key="1">
    <source>
        <dbReference type="ARBA" id="ARBA00022741"/>
    </source>
</evidence>
<dbReference type="InterPro" id="IPR027417">
    <property type="entry name" value="P-loop_NTPase"/>
</dbReference>
<dbReference type="EMBL" id="CP158367">
    <property type="protein sequence ID" value="XBX74373.1"/>
    <property type="molecule type" value="Genomic_DNA"/>
</dbReference>
<dbReference type="Gene3D" id="3.40.50.300">
    <property type="entry name" value="P-loop containing nucleotide triphosphate hydrolases"/>
    <property type="match status" value="1"/>
</dbReference>
<protein>
    <submittedName>
        <fullName evidence="4">ABC transporter ATP-binding protein</fullName>
    </submittedName>
</protein>
<proteinExistence type="predicted"/>
<accession>A0AAU7VJU7</accession>
<dbReference type="InterPro" id="IPR017871">
    <property type="entry name" value="ABC_transporter-like_CS"/>
</dbReference>
<dbReference type="InterPro" id="IPR003439">
    <property type="entry name" value="ABC_transporter-like_ATP-bd"/>
</dbReference>
<evidence type="ECO:0000256" key="2">
    <source>
        <dbReference type="ARBA" id="ARBA00022840"/>
    </source>
</evidence>
<evidence type="ECO:0000313" key="4">
    <source>
        <dbReference type="EMBL" id="XBX74373.1"/>
    </source>
</evidence>
<dbReference type="PANTHER" id="PTHR43158">
    <property type="entry name" value="SKFA PEPTIDE EXPORT ATP-BINDING PROTEIN SKFE"/>
    <property type="match status" value="1"/>
</dbReference>
<sequence length="205" mass="23186">MIKLSQVHKDLKGKEILHDVSIEAKKGRAYLLKGHNGSGKTMILRMLCGLIKPNKGKVVKDKDYSFGVMIESPSFLEGETALYNLKYLASINNRISLTDIEKALKKVNLYNYRNDKVSTFSLGMKQRLGICQAIMEEPDILLLDEPFNALDDENYNMAIELLMGFKKREKIIVVASHGFSVDKTTLFDEIITLSNGTVKKIEKVR</sequence>
<dbReference type="GO" id="GO:0016887">
    <property type="term" value="F:ATP hydrolysis activity"/>
    <property type="evidence" value="ECO:0007669"/>
    <property type="project" value="InterPro"/>
</dbReference>
<name>A0AAU7VJU7_9FIRM</name>
<dbReference type="PANTHER" id="PTHR43158:SF7">
    <property type="entry name" value="ABC TRANSPORTER, ATP-BINDING PROTEIN"/>
    <property type="match status" value="1"/>
</dbReference>
<dbReference type="InterPro" id="IPR003593">
    <property type="entry name" value="AAA+_ATPase"/>
</dbReference>